<organism evidence="2 3">
    <name type="scientific">Psychroflexus torquis (strain ATCC 700755 / CIP 106069 / ACAM 623)</name>
    <dbReference type="NCBI Taxonomy" id="313595"/>
    <lineage>
        <taxon>Bacteria</taxon>
        <taxon>Pseudomonadati</taxon>
        <taxon>Bacteroidota</taxon>
        <taxon>Flavobacteriia</taxon>
        <taxon>Flavobacteriales</taxon>
        <taxon>Flavobacteriaceae</taxon>
        <taxon>Psychroflexus</taxon>
    </lineage>
</organism>
<dbReference type="eggNOG" id="COG4856">
    <property type="taxonomic scope" value="Bacteria"/>
</dbReference>
<keyword evidence="1" id="KW-0472">Membrane</keyword>
<dbReference type="KEGG" id="ptq:P700755_000557"/>
<evidence type="ECO:0000313" key="2">
    <source>
        <dbReference type="EMBL" id="AFU67580.1"/>
    </source>
</evidence>
<dbReference type="STRING" id="313595.P700755_000557"/>
<accession>K4IQ09</accession>
<protein>
    <recommendedName>
        <fullName evidence="4">YbbR-like domain-containing protein</fullName>
    </recommendedName>
</protein>
<dbReference type="Proteomes" id="UP000008514">
    <property type="component" value="Chromosome"/>
</dbReference>
<reference evidence="2" key="1">
    <citation type="submission" date="2006-03" db="EMBL/GenBank/DDBJ databases">
        <authorList>
            <person name="Bowman J."/>
            <person name="Ferriera S."/>
            <person name="Johnson J."/>
            <person name="Kravitz S."/>
            <person name="Halpern A."/>
            <person name="Remington K."/>
            <person name="Beeson K."/>
            <person name="Tran B."/>
            <person name="Rogers Y.-H."/>
            <person name="Friedman R."/>
            <person name="Venter J.C."/>
        </authorList>
    </citation>
    <scope>NUCLEOTIDE SEQUENCE [LARGE SCALE GENOMIC DNA]</scope>
    <source>
        <strain evidence="2">ATCC 700755</strain>
    </source>
</reference>
<keyword evidence="3" id="KW-1185">Reference proteome</keyword>
<dbReference type="RefSeq" id="WP_015023197.1">
    <property type="nucleotide sequence ID" value="NC_018721.1"/>
</dbReference>
<sequence length="316" mass="36607">MNQKTQLTRLKQNIKKRNYKAFIFILFFTMLIWLFVQMSKSYDGSITLSITLVDVPENIIIENLVHSLEVDIQQTGFKILSVSLFNSSMDINFNQLDSLDNRFVFVTEKHKKEISKSLDLKSSDIQMSIDSLEYKHFRLATKTLKVKPNFKVDFAMGYDSTGTFLFEPQFIKVSGSDSILNTIEHIYTKPKDFKKVSDTLKGSIRIQTIDSLSINYFDMEIDYFLPVSKFTEGSFSIPIEVSQTNTNQDIVIFPKTVNVNFKTSLANFERIDESGFKVIAKYIPNEDFMILELVEQPKWVKNVSLDSFKVDYLIKK</sequence>
<name>K4IQ09_PSYTT</name>
<keyword evidence="1" id="KW-1133">Transmembrane helix</keyword>
<evidence type="ECO:0000313" key="3">
    <source>
        <dbReference type="Proteomes" id="UP000008514"/>
    </source>
</evidence>
<feature type="transmembrane region" description="Helical" evidence="1">
    <location>
        <begin position="21"/>
        <end position="39"/>
    </location>
</feature>
<keyword evidence="1" id="KW-0812">Transmembrane</keyword>
<evidence type="ECO:0008006" key="4">
    <source>
        <dbReference type="Google" id="ProtNLM"/>
    </source>
</evidence>
<dbReference type="OrthoDB" id="1150187at2"/>
<evidence type="ECO:0000256" key="1">
    <source>
        <dbReference type="SAM" id="Phobius"/>
    </source>
</evidence>
<gene>
    <name evidence="2" type="ordered locus">P700755_000557</name>
</gene>
<dbReference type="Gene3D" id="2.170.120.40">
    <property type="entry name" value="YbbR-like domain"/>
    <property type="match status" value="1"/>
</dbReference>
<dbReference type="HOGENOM" id="CLU_069602_1_0_10"/>
<dbReference type="EMBL" id="CP003879">
    <property type="protein sequence ID" value="AFU67580.1"/>
    <property type="molecule type" value="Genomic_DNA"/>
</dbReference>
<reference evidence="2" key="2">
    <citation type="submission" date="2012-09" db="EMBL/GenBank/DDBJ databases">
        <title>The complete sequence of Psychroflexus torquis an extreme psychrophile from sea-ice that is stimulated by light.</title>
        <authorList>
            <person name="Feng S."/>
            <person name="Powell S.M."/>
            <person name="Bowman J.P."/>
        </authorList>
    </citation>
    <scope>NUCLEOTIDE SEQUENCE [LARGE SCALE GENOMIC DNA]</scope>
    <source>
        <strain evidence="2">ATCC 700755</strain>
    </source>
</reference>
<dbReference type="AlphaFoldDB" id="K4IQ09"/>
<proteinExistence type="predicted"/>